<dbReference type="Pfam" id="PF00440">
    <property type="entry name" value="TetR_N"/>
    <property type="match status" value="1"/>
</dbReference>
<accession>A0ABP8GKC2</accession>
<dbReference type="RefSeq" id="WP_345254555.1">
    <property type="nucleotide sequence ID" value="NZ_BAABGY010000006.1"/>
</dbReference>
<evidence type="ECO:0000256" key="2">
    <source>
        <dbReference type="ARBA" id="ARBA00023125"/>
    </source>
</evidence>
<comment type="caution">
    <text evidence="6">The sequence shown here is derived from an EMBL/GenBank/DDBJ whole genome shotgun (WGS) entry which is preliminary data.</text>
</comment>
<dbReference type="Proteomes" id="UP001501725">
    <property type="component" value="Unassembled WGS sequence"/>
</dbReference>
<evidence type="ECO:0000259" key="5">
    <source>
        <dbReference type="PROSITE" id="PS50977"/>
    </source>
</evidence>
<sequence>MEALILDKARELFFAYGLKSVSMDDIARLSGISKKTLYQHFADKQELVDRVVAGLLATHTEKAGDCAAKARNAVAEVALQVRVPFRLLAGISPGFFYELERYFPATWMQLLEYRRTCMTPRIVANLRRGQREGLYRDEVPEALAVEIRLQQLRTALNPAGFTERRTEPTGLIRALTEFYLQAIGTAKGRKLINEHFNPNNDTQAS</sequence>
<evidence type="ECO:0000256" key="4">
    <source>
        <dbReference type="PROSITE-ProRule" id="PRU00335"/>
    </source>
</evidence>
<dbReference type="InterPro" id="IPR009057">
    <property type="entry name" value="Homeodomain-like_sf"/>
</dbReference>
<keyword evidence="2 4" id="KW-0238">DNA-binding</keyword>
<gene>
    <name evidence="6" type="ORF">GCM10023184_13810</name>
</gene>
<evidence type="ECO:0000313" key="6">
    <source>
        <dbReference type="EMBL" id="GAA4325669.1"/>
    </source>
</evidence>
<feature type="DNA-binding region" description="H-T-H motif" evidence="4">
    <location>
        <begin position="22"/>
        <end position="41"/>
    </location>
</feature>
<protein>
    <submittedName>
        <fullName evidence="6">TetR/AcrR family transcriptional regulator</fullName>
    </submittedName>
</protein>
<organism evidence="6 7">
    <name type="scientific">Flaviaesturariibacter amylovorans</name>
    <dbReference type="NCBI Taxonomy" id="1084520"/>
    <lineage>
        <taxon>Bacteria</taxon>
        <taxon>Pseudomonadati</taxon>
        <taxon>Bacteroidota</taxon>
        <taxon>Chitinophagia</taxon>
        <taxon>Chitinophagales</taxon>
        <taxon>Chitinophagaceae</taxon>
        <taxon>Flaviaestuariibacter</taxon>
    </lineage>
</organism>
<dbReference type="Gene3D" id="1.10.357.10">
    <property type="entry name" value="Tetracycline Repressor, domain 2"/>
    <property type="match status" value="1"/>
</dbReference>
<evidence type="ECO:0000313" key="7">
    <source>
        <dbReference type="Proteomes" id="UP001501725"/>
    </source>
</evidence>
<reference evidence="7" key="1">
    <citation type="journal article" date="2019" name="Int. J. Syst. Evol. Microbiol.">
        <title>The Global Catalogue of Microorganisms (GCM) 10K type strain sequencing project: providing services to taxonomists for standard genome sequencing and annotation.</title>
        <authorList>
            <consortium name="The Broad Institute Genomics Platform"/>
            <consortium name="The Broad Institute Genome Sequencing Center for Infectious Disease"/>
            <person name="Wu L."/>
            <person name="Ma J."/>
        </authorList>
    </citation>
    <scope>NUCLEOTIDE SEQUENCE [LARGE SCALE GENOMIC DNA]</scope>
    <source>
        <strain evidence="7">JCM 17919</strain>
    </source>
</reference>
<dbReference type="PANTHER" id="PTHR30055">
    <property type="entry name" value="HTH-TYPE TRANSCRIPTIONAL REGULATOR RUTR"/>
    <property type="match status" value="1"/>
</dbReference>
<dbReference type="SUPFAM" id="SSF46689">
    <property type="entry name" value="Homeodomain-like"/>
    <property type="match status" value="1"/>
</dbReference>
<dbReference type="PROSITE" id="PS50977">
    <property type="entry name" value="HTH_TETR_2"/>
    <property type="match status" value="1"/>
</dbReference>
<keyword evidence="7" id="KW-1185">Reference proteome</keyword>
<dbReference type="PRINTS" id="PR00455">
    <property type="entry name" value="HTHTETR"/>
</dbReference>
<dbReference type="InterPro" id="IPR050109">
    <property type="entry name" value="HTH-type_TetR-like_transc_reg"/>
</dbReference>
<dbReference type="EMBL" id="BAABGY010000006">
    <property type="protein sequence ID" value="GAA4325669.1"/>
    <property type="molecule type" value="Genomic_DNA"/>
</dbReference>
<evidence type="ECO:0000256" key="1">
    <source>
        <dbReference type="ARBA" id="ARBA00023015"/>
    </source>
</evidence>
<feature type="domain" description="HTH tetR-type" evidence="5">
    <location>
        <begin position="1"/>
        <end position="59"/>
    </location>
</feature>
<dbReference type="PANTHER" id="PTHR30055:SF234">
    <property type="entry name" value="HTH-TYPE TRANSCRIPTIONAL REGULATOR BETI"/>
    <property type="match status" value="1"/>
</dbReference>
<keyword evidence="3" id="KW-0804">Transcription</keyword>
<keyword evidence="1" id="KW-0805">Transcription regulation</keyword>
<evidence type="ECO:0000256" key="3">
    <source>
        <dbReference type="ARBA" id="ARBA00023163"/>
    </source>
</evidence>
<dbReference type="InterPro" id="IPR001647">
    <property type="entry name" value="HTH_TetR"/>
</dbReference>
<name>A0ABP8GKC2_9BACT</name>
<proteinExistence type="predicted"/>